<name>A0A9X1I3S7_9FLAO</name>
<feature type="compositionally biased region" description="Polar residues" evidence="1">
    <location>
        <begin position="205"/>
        <end position="234"/>
    </location>
</feature>
<evidence type="ECO:0000313" key="2">
    <source>
        <dbReference type="EMBL" id="MCB4800133.1"/>
    </source>
</evidence>
<accession>A0A9X1I3S7</accession>
<protein>
    <submittedName>
        <fullName evidence="2">Uncharacterized protein</fullName>
    </submittedName>
</protein>
<organism evidence="2 3">
    <name type="scientific">Neotamlana laminarinivorans</name>
    <dbReference type="NCBI Taxonomy" id="2883124"/>
    <lineage>
        <taxon>Bacteria</taxon>
        <taxon>Pseudomonadati</taxon>
        <taxon>Bacteroidota</taxon>
        <taxon>Flavobacteriia</taxon>
        <taxon>Flavobacteriales</taxon>
        <taxon>Flavobacteriaceae</taxon>
        <taxon>Neotamlana</taxon>
    </lineage>
</organism>
<dbReference type="Proteomes" id="UP001139199">
    <property type="component" value="Unassembled WGS sequence"/>
</dbReference>
<feature type="region of interest" description="Disordered" evidence="1">
    <location>
        <begin position="200"/>
        <end position="234"/>
    </location>
</feature>
<proteinExistence type="predicted"/>
<gene>
    <name evidence="2" type="ORF">LG649_14875</name>
</gene>
<evidence type="ECO:0000313" key="3">
    <source>
        <dbReference type="Proteomes" id="UP001139199"/>
    </source>
</evidence>
<comment type="caution">
    <text evidence="2">The sequence shown here is derived from an EMBL/GenBank/DDBJ whole genome shotgun (WGS) entry which is preliminary data.</text>
</comment>
<dbReference type="RefSeq" id="WP_226544613.1">
    <property type="nucleotide sequence ID" value="NZ_JAJAPW010000009.1"/>
</dbReference>
<evidence type="ECO:0000256" key="1">
    <source>
        <dbReference type="SAM" id="MobiDB-lite"/>
    </source>
</evidence>
<keyword evidence="3" id="KW-1185">Reference proteome</keyword>
<sequence length="234" mass="27644">MPNVNYINHLNAVLDQFSKDDRLNPTHISMYMALFNYWNFLHFPETFHVNREEIMKLSKIGSKATYHRVIKALGYYNYIVYMPSKNPFKGSKVKLFNFGTTLKQDKVQYNSINSTTIKQALVSKNKHIKTLKNNINEGQTSIPNSEKEVIKFFKNNDATTHEAQKFYNHYMATGWKFPNHTKIENWKALAKKWILKSQDFKTHENSPQQSQNRDNLNTTDYLHTNRNKNYNQPL</sequence>
<dbReference type="EMBL" id="JAJAPW010000009">
    <property type="protein sequence ID" value="MCB4800133.1"/>
    <property type="molecule type" value="Genomic_DNA"/>
</dbReference>
<reference evidence="2" key="1">
    <citation type="submission" date="2021-10" db="EMBL/GenBank/DDBJ databases">
        <title>Tamlana sargassums sp. nov., and Tamlana laminarinivorans sp. nov., two new bacteria isolated from the brown alga.</title>
        <authorList>
            <person name="Li J."/>
        </authorList>
    </citation>
    <scope>NUCLEOTIDE SEQUENCE</scope>
    <source>
        <strain evidence="2">PT2-4</strain>
    </source>
</reference>
<dbReference type="AlphaFoldDB" id="A0A9X1I3S7"/>